<dbReference type="CDD" id="cd00041">
    <property type="entry name" value="CUB"/>
    <property type="match status" value="1"/>
</dbReference>
<dbReference type="FunFam" id="2.60.120.290:FF:000005">
    <property type="entry name" value="Procollagen C-endopeptidase enhancer 1"/>
    <property type="match status" value="1"/>
</dbReference>
<accession>G7Y2Y0</accession>
<keyword evidence="1" id="KW-0677">Repeat</keyword>
<proteinExistence type="predicted"/>
<evidence type="ECO:0000313" key="8">
    <source>
        <dbReference type="Proteomes" id="UP000008909"/>
    </source>
</evidence>
<reference evidence="7" key="1">
    <citation type="journal article" date="2011" name="Genome Biol.">
        <title>The draft genome of the carcinogenic human liver fluke Clonorchis sinensis.</title>
        <authorList>
            <person name="Wang X."/>
            <person name="Chen W."/>
            <person name="Huang Y."/>
            <person name="Sun J."/>
            <person name="Men J."/>
            <person name="Liu H."/>
            <person name="Luo F."/>
            <person name="Guo L."/>
            <person name="Lv X."/>
            <person name="Deng C."/>
            <person name="Zhou C."/>
            <person name="Fan Y."/>
            <person name="Li X."/>
            <person name="Huang L."/>
            <person name="Hu Y."/>
            <person name="Liang C."/>
            <person name="Hu X."/>
            <person name="Xu J."/>
            <person name="Yu X."/>
        </authorList>
    </citation>
    <scope>NUCLEOTIDE SEQUENCE [LARGE SCALE GENOMIC DNA]</scope>
    <source>
        <strain evidence="7">Henan</strain>
    </source>
</reference>
<dbReference type="Gene3D" id="2.60.120.290">
    <property type="entry name" value="Spermadhesin, CUB domain"/>
    <property type="match status" value="1"/>
</dbReference>
<dbReference type="EMBL" id="DF142833">
    <property type="protein sequence ID" value="GAA47317.1"/>
    <property type="molecule type" value="Genomic_DNA"/>
</dbReference>
<dbReference type="SMART" id="SM00042">
    <property type="entry name" value="CUB"/>
    <property type="match status" value="1"/>
</dbReference>
<dbReference type="Pfam" id="PF00431">
    <property type="entry name" value="CUB"/>
    <property type="match status" value="1"/>
</dbReference>
<reference key="2">
    <citation type="submission" date="2011-10" db="EMBL/GenBank/DDBJ databases">
        <title>The genome and transcriptome sequence of Clonorchis sinensis provide insights into the carcinogenic liver fluke.</title>
        <authorList>
            <person name="Wang X."/>
            <person name="Huang Y."/>
            <person name="Chen W."/>
            <person name="Liu H."/>
            <person name="Guo L."/>
            <person name="Chen Y."/>
            <person name="Luo F."/>
            <person name="Zhou W."/>
            <person name="Sun J."/>
            <person name="Mao Q."/>
            <person name="Liang P."/>
            <person name="Zhou C."/>
            <person name="Tian Y."/>
            <person name="Men J."/>
            <person name="Lv X."/>
            <person name="Huang L."/>
            <person name="Zhou J."/>
            <person name="Hu Y."/>
            <person name="Li R."/>
            <person name="Zhang F."/>
            <person name="Lei H."/>
            <person name="Li X."/>
            <person name="Hu X."/>
            <person name="Liang C."/>
            <person name="Xu J."/>
            <person name="Wu Z."/>
            <person name="Yu X."/>
        </authorList>
    </citation>
    <scope>NUCLEOTIDE SEQUENCE</scope>
    <source>
        <strain>Henan</strain>
    </source>
</reference>
<evidence type="ECO:0000256" key="1">
    <source>
        <dbReference type="ARBA" id="ARBA00022737"/>
    </source>
</evidence>
<dbReference type="PANTHER" id="PTHR24251:SF28">
    <property type="entry name" value="NEUROPILIN AND TOLLOID-LIKE, ISOFORM B"/>
    <property type="match status" value="1"/>
</dbReference>
<dbReference type="PANTHER" id="PTHR24251">
    <property type="entry name" value="OVOCHYMASE-RELATED"/>
    <property type="match status" value="1"/>
</dbReference>
<feature type="coiled-coil region" evidence="4">
    <location>
        <begin position="658"/>
        <end position="692"/>
    </location>
</feature>
<feature type="compositionally biased region" description="Polar residues" evidence="5">
    <location>
        <begin position="880"/>
        <end position="891"/>
    </location>
</feature>
<dbReference type="InterPro" id="IPR035914">
    <property type="entry name" value="Sperma_CUB_dom_sf"/>
</dbReference>
<feature type="region of interest" description="Disordered" evidence="5">
    <location>
        <begin position="1270"/>
        <end position="1323"/>
    </location>
</feature>
<feature type="compositionally biased region" description="Low complexity" evidence="5">
    <location>
        <begin position="1296"/>
        <end position="1312"/>
    </location>
</feature>
<name>G7Y2Y0_CLOSI</name>
<evidence type="ECO:0000256" key="3">
    <source>
        <dbReference type="PROSITE-ProRule" id="PRU00124"/>
    </source>
</evidence>
<feature type="non-terminal residue" evidence="7">
    <location>
        <position position="1323"/>
    </location>
</feature>
<dbReference type="PROSITE" id="PS01180">
    <property type="entry name" value="CUB"/>
    <property type="match status" value="1"/>
</dbReference>
<gene>
    <name evidence="7" type="ORF">CLF_100212</name>
</gene>
<feature type="compositionally biased region" description="Basic and acidic residues" evidence="5">
    <location>
        <begin position="1313"/>
        <end position="1323"/>
    </location>
</feature>
<comment type="caution">
    <text evidence="3">Lacks conserved residue(s) required for the propagation of feature annotation.</text>
</comment>
<dbReference type="SUPFAM" id="SSF57424">
    <property type="entry name" value="LDL receptor-like module"/>
    <property type="match status" value="1"/>
</dbReference>
<dbReference type="SMART" id="SM00192">
    <property type="entry name" value="LDLa"/>
    <property type="match status" value="1"/>
</dbReference>
<evidence type="ECO:0000259" key="6">
    <source>
        <dbReference type="PROSITE" id="PS01180"/>
    </source>
</evidence>
<dbReference type="Proteomes" id="UP000008909">
    <property type="component" value="Unassembled WGS sequence"/>
</dbReference>
<keyword evidence="8" id="KW-1185">Reference proteome</keyword>
<organism evidence="7 8">
    <name type="scientific">Clonorchis sinensis</name>
    <name type="common">Chinese liver fluke</name>
    <dbReference type="NCBI Taxonomy" id="79923"/>
    <lineage>
        <taxon>Eukaryota</taxon>
        <taxon>Metazoa</taxon>
        <taxon>Spiralia</taxon>
        <taxon>Lophotrochozoa</taxon>
        <taxon>Platyhelminthes</taxon>
        <taxon>Trematoda</taxon>
        <taxon>Digenea</taxon>
        <taxon>Opisthorchiida</taxon>
        <taxon>Opisthorchiata</taxon>
        <taxon>Opisthorchiidae</taxon>
        <taxon>Clonorchis</taxon>
    </lineage>
</organism>
<dbReference type="InterPro" id="IPR000859">
    <property type="entry name" value="CUB_dom"/>
</dbReference>
<dbReference type="InterPro" id="IPR036055">
    <property type="entry name" value="LDL_receptor-like_sf"/>
</dbReference>
<evidence type="ECO:0000313" key="7">
    <source>
        <dbReference type="EMBL" id="GAA47317.1"/>
    </source>
</evidence>
<feature type="disulfide bond" evidence="3">
    <location>
        <begin position="623"/>
        <end position="635"/>
    </location>
</feature>
<feature type="region of interest" description="Disordered" evidence="5">
    <location>
        <begin position="954"/>
        <end position="995"/>
    </location>
</feature>
<keyword evidence="2 3" id="KW-1015">Disulfide bond</keyword>
<sequence>MGEIDTGYQDALTGRHQMSAALPIRICQKFDIRYILSDLHVVARILHRQNIPLKISNIGRKRGHEMTTVLEDSAQTFGHQGFVMSPLTFPTVTDRELCFPRSTGCGTLAPTALIRLFIKPNFSLLRESQKRNKYETDITVIDSMTSVFNTDASLPYSHALFVILILPVINVTSFNLTSKSSVPERYLLNSTLSSHTTRQQPNWRRKRYEVVDLESPSDQDSRCGEFINSVIIPQSVAAVKDPSSSILPGFFNVPKLQKRGDEYRFQTPNYPDYFPHNLECIKIIRAPTKEHRILLNFRGLFELEPEPHCLMDFLEIRDGAFGYSPLLGRYCSRRLPDVGKGLQTTGPFMWLRFRSDASIAHRGFQAVYRFFQTRFRYRMNLTPGEMWKLDDQFLLDNLHDFPPELHHLAIEASFDVRAPNNTYLFLHVVNVTVPQEFSWSCVPDELLAQNARTQCRSINPLVFATKESKKEYDDMDFVMDKLLIQDPASIIDGRKTIFEFYSHLSISPYVTPCPKVRRFCDRSIGKNKLENNRESDRDFFIRQSRMVIRIIIVSPVQKPTTYGPNRRLRSLGETEAKSNATLGNLRDPRKRQALSLRLPQMPTFHFQVTALKRVRSEFPSAPCEDTWTACDAETCIPKAFWCDKIFNCPQWQDEGTHCEELRNNDNEAHKSLTELRKEQEKREADAEQLAAQTLHLSILGSLGLLLTLITVTCVAMTLRRRKKEQIRHQIKLKENSVQPASSSLRSTSRLNHVMSAGVLLEDNNIGPMLGKGVRAMQKSNHLLKSNSIQGRDRLCEFSIGLDDQKLSNQVNTNWNSTDSVNAPLLWQRKSVPTNSGGGKRLTSNLIGKWNHTTPANLVLKDGIHWVTRKDRDMHPKSETETAITQPTNQAVHSPFRGRHRGVGGQSQTHTVVSVTPTVSLEHHVTSTEDPLQRIPTMARPQAPVIAQGLSSRRVEETGLGTPRHSRRVESVHKLTAGSPSGALWVSGPSTRPMTNVELRDTGRVDVQSKRSPVEQQPKTTVRALYDSQRQSHRATAPQLREKHIANCRLINRTQSWGGGLRLAGVDPICNGKWEVTHSFDYVESPFESTLAPRNKSPTQERKTTRDVKPYAVGALISYTEPGPWRPKMPYVSMPDMNGAIASQYQRNAEDISKEPKSQGFMLSVLDCKPPSAKKPRMTDQPSEAQQWVPTDYVTDSDEELSAGTAIMDDYGSVLSGSAMPEIQENPIRTYSSTGLKMDIGILTVKASAMGSAESPKRLVPRLYIEPNCNTNADSNSPLDLVGGDQVSSSSGGGPFSPGSTVPTSSLSNSNGHSESEDPYRYSR</sequence>
<feature type="region of interest" description="Disordered" evidence="5">
    <location>
        <begin position="872"/>
        <end position="894"/>
    </location>
</feature>
<dbReference type="SUPFAM" id="SSF49854">
    <property type="entry name" value="Spermadhesin, CUB domain"/>
    <property type="match status" value="1"/>
</dbReference>
<dbReference type="PROSITE" id="PS50068">
    <property type="entry name" value="LDLRA_2"/>
    <property type="match status" value="1"/>
</dbReference>
<evidence type="ECO:0000256" key="4">
    <source>
        <dbReference type="SAM" id="Coils"/>
    </source>
</evidence>
<protein>
    <submittedName>
        <fullName evidence="7">Neuropilin and tolloid-like protein 2</fullName>
    </submittedName>
</protein>
<keyword evidence="4" id="KW-0175">Coiled coil</keyword>
<dbReference type="InterPro" id="IPR002172">
    <property type="entry name" value="LDrepeatLR_classA_rpt"/>
</dbReference>
<feature type="domain" description="CUB" evidence="6">
    <location>
        <begin position="223"/>
        <end position="371"/>
    </location>
</feature>
<evidence type="ECO:0000256" key="2">
    <source>
        <dbReference type="ARBA" id="ARBA00023157"/>
    </source>
</evidence>
<evidence type="ECO:0000256" key="5">
    <source>
        <dbReference type="SAM" id="MobiDB-lite"/>
    </source>
</evidence>
<dbReference type="CDD" id="cd00112">
    <property type="entry name" value="LDLa"/>
    <property type="match status" value="1"/>
</dbReference>
<feature type="disulfide bond" evidence="3">
    <location>
        <begin position="630"/>
        <end position="648"/>
    </location>
</feature>